<dbReference type="SUPFAM" id="SSF47413">
    <property type="entry name" value="lambda repressor-like DNA-binding domains"/>
    <property type="match status" value="1"/>
</dbReference>
<dbReference type="AlphaFoldDB" id="A0A4R8SZR2"/>
<dbReference type="InterPro" id="IPR010982">
    <property type="entry name" value="Lambda_DNA-bd_dom_sf"/>
</dbReference>
<dbReference type="Gene3D" id="1.10.260.40">
    <property type="entry name" value="lambda repressor-like DNA-binding domains"/>
    <property type="match status" value="1"/>
</dbReference>
<dbReference type="InterPro" id="IPR001387">
    <property type="entry name" value="Cro/C1-type_HTH"/>
</dbReference>
<evidence type="ECO:0000313" key="3">
    <source>
        <dbReference type="Proteomes" id="UP000294604"/>
    </source>
</evidence>
<accession>A0A4R8SZR2</accession>
<organism evidence="2 3">
    <name type="scientific">Mycobacteroides salmoniphilum</name>
    <dbReference type="NCBI Taxonomy" id="404941"/>
    <lineage>
        <taxon>Bacteria</taxon>
        <taxon>Bacillati</taxon>
        <taxon>Actinomycetota</taxon>
        <taxon>Actinomycetes</taxon>
        <taxon>Mycobacteriales</taxon>
        <taxon>Mycobacteriaceae</taxon>
        <taxon>Mycobacteroides</taxon>
    </lineage>
</organism>
<sequence length="152" mass="16520">MQKSNKQQLGELARSRRKYLGYHSVKALAESTNVSDRLISDLETGRRTNFSSSTQEILERAYGWKRGSIRVALDDGGTPIVIADPFASGDGPPDIQNPRPSGDLEDEFAAMEAIQSAIERLGAAARVRVLRWALDRCNAETVADSVGDGQSA</sequence>
<dbReference type="RefSeq" id="WP_134080983.1">
    <property type="nucleotide sequence ID" value="NZ_PECL01000003.1"/>
</dbReference>
<evidence type="ECO:0000313" key="2">
    <source>
        <dbReference type="EMBL" id="TEA09092.1"/>
    </source>
</evidence>
<evidence type="ECO:0000256" key="1">
    <source>
        <dbReference type="SAM" id="MobiDB-lite"/>
    </source>
</evidence>
<gene>
    <name evidence="2" type="ORF">CCUG60884_00261</name>
</gene>
<protein>
    <submittedName>
        <fullName evidence="2">Uncharacterized protein</fullName>
    </submittedName>
</protein>
<dbReference type="Proteomes" id="UP000294604">
    <property type="component" value="Unassembled WGS sequence"/>
</dbReference>
<comment type="caution">
    <text evidence="2">The sequence shown here is derived from an EMBL/GenBank/DDBJ whole genome shotgun (WGS) entry which is preliminary data.</text>
</comment>
<name>A0A4R8SZR2_9MYCO</name>
<dbReference type="Pfam" id="PF13560">
    <property type="entry name" value="HTH_31"/>
    <property type="match status" value="1"/>
</dbReference>
<reference evidence="2 3" key="1">
    <citation type="journal article" date="2019" name="Sci. Rep.">
        <title>Extended insight into the Mycobacterium chelonae-abscessus complex through whole genome sequencing of Mycobacterium salmoniphilum outbreak and Mycobacterium salmoniphilum-like strains.</title>
        <authorList>
            <person name="Behra P.R.K."/>
            <person name="Das S."/>
            <person name="Pettersson B.M.F."/>
            <person name="Shirreff L."/>
            <person name="DuCote T."/>
            <person name="Jacobsson K.G."/>
            <person name="Ennis D.G."/>
            <person name="Kirsebom L.A."/>
        </authorList>
    </citation>
    <scope>NUCLEOTIDE SEQUENCE [LARGE SCALE GENOMIC DNA]</scope>
    <source>
        <strain evidence="2 3">CCUG 60884</strain>
    </source>
</reference>
<dbReference type="GO" id="GO:0003677">
    <property type="term" value="F:DNA binding"/>
    <property type="evidence" value="ECO:0007669"/>
    <property type="project" value="InterPro"/>
</dbReference>
<feature type="region of interest" description="Disordered" evidence="1">
    <location>
        <begin position="83"/>
        <end position="103"/>
    </location>
</feature>
<dbReference type="EMBL" id="PECL01000003">
    <property type="protein sequence ID" value="TEA09092.1"/>
    <property type="molecule type" value="Genomic_DNA"/>
</dbReference>
<proteinExistence type="predicted"/>
<dbReference type="CDD" id="cd00093">
    <property type="entry name" value="HTH_XRE"/>
    <property type="match status" value="1"/>
</dbReference>